<dbReference type="InterPro" id="IPR020556">
    <property type="entry name" value="Amidase_CS"/>
</dbReference>
<evidence type="ECO:0000313" key="3">
    <source>
        <dbReference type="Proteomes" id="UP001500236"/>
    </source>
</evidence>
<reference evidence="3" key="1">
    <citation type="journal article" date="2019" name="Int. J. Syst. Evol. Microbiol.">
        <title>The Global Catalogue of Microorganisms (GCM) 10K type strain sequencing project: providing services to taxonomists for standard genome sequencing and annotation.</title>
        <authorList>
            <consortium name="The Broad Institute Genomics Platform"/>
            <consortium name="The Broad Institute Genome Sequencing Center for Infectious Disease"/>
            <person name="Wu L."/>
            <person name="Ma J."/>
        </authorList>
    </citation>
    <scope>NUCLEOTIDE SEQUENCE [LARGE SCALE GENOMIC DNA]</scope>
    <source>
        <strain evidence="3">JCM 14309</strain>
    </source>
</reference>
<proteinExistence type="predicted"/>
<dbReference type="InterPro" id="IPR023631">
    <property type="entry name" value="Amidase_dom"/>
</dbReference>
<evidence type="ECO:0000259" key="1">
    <source>
        <dbReference type="Pfam" id="PF01425"/>
    </source>
</evidence>
<dbReference type="PANTHER" id="PTHR11895">
    <property type="entry name" value="TRANSAMIDASE"/>
    <property type="match status" value="1"/>
</dbReference>
<dbReference type="EMBL" id="BAAAVT010000007">
    <property type="protein sequence ID" value="GAA3061707.1"/>
    <property type="molecule type" value="Genomic_DNA"/>
</dbReference>
<feature type="domain" description="Amidase" evidence="1">
    <location>
        <begin position="25"/>
        <end position="454"/>
    </location>
</feature>
<dbReference type="Gene3D" id="3.90.1300.10">
    <property type="entry name" value="Amidase signature (AS) domain"/>
    <property type="match status" value="1"/>
</dbReference>
<accession>A0ABP6LVF7</accession>
<organism evidence="2 3">
    <name type="scientific">Nesterenkonia aethiopica</name>
    <dbReference type="NCBI Taxonomy" id="269144"/>
    <lineage>
        <taxon>Bacteria</taxon>
        <taxon>Bacillati</taxon>
        <taxon>Actinomycetota</taxon>
        <taxon>Actinomycetes</taxon>
        <taxon>Micrococcales</taxon>
        <taxon>Micrococcaceae</taxon>
        <taxon>Nesterenkonia</taxon>
    </lineage>
</organism>
<dbReference type="Proteomes" id="UP001500236">
    <property type="component" value="Unassembled WGS sequence"/>
</dbReference>
<protein>
    <submittedName>
        <fullName evidence="2">Amidase</fullName>
    </submittedName>
</protein>
<gene>
    <name evidence="2" type="ORF">GCM10010529_14020</name>
</gene>
<dbReference type="PROSITE" id="PS00571">
    <property type="entry name" value="AMIDASES"/>
    <property type="match status" value="1"/>
</dbReference>
<comment type="caution">
    <text evidence="2">The sequence shown here is derived from an EMBL/GenBank/DDBJ whole genome shotgun (WGS) entry which is preliminary data.</text>
</comment>
<dbReference type="SUPFAM" id="SSF75304">
    <property type="entry name" value="Amidase signature (AS) enzymes"/>
    <property type="match status" value="1"/>
</dbReference>
<dbReference type="InterPro" id="IPR036928">
    <property type="entry name" value="AS_sf"/>
</dbReference>
<dbReference type="PANTHER" id="PTHR11895:SF76">
    <property type="entry name" value="INDOLEACETAMIDE HYDROLASE"/>
    <property type="match status" value="1"/>
</dbReference>
<name>A0ABP6LVF7_9MICC</name>
<sequence>MDQLLELSASELVRRMRRGELSSLELTQAHLGQISAVNAALNAVVTVDEERALREALAADERQAAGRPTGLLHGLPMTHKDTHDVAGMRTTHGSPLFVENVPERDDPVVARLRAAGVISSGKSNVPEFAAGSHTFNEVFGATGNPYDPTRSAGGSSGGVAAAIASRCQPLGEGSDMGGSLRNPACWCNIVGFRPSHGLLPGAPPHSVESWLGRSGPMARTVEDIALFMRAAVAGTPELPGTPFLTPERFALTGREPHTQDLRGVRIGVTVDHGADIPVEPAMREALDRAVAVFEELGADVVESRHDFSAADEIFHVVRALDFAGALGGLVREHRAQIKPEVVWNVEEGLALSAERILDARALLAELRRATRACFSEVDLLLSPGAQLTPFEGSQRWPSTVDGRPMSTYLEWMRSASVLSAAGVPTIALPAGFDPGGLPTGIQLSADHLRDPWLLEYAWAYERATGWSSVAPGMLNS</sequence>
<keyword evidence="3" id="KW-1185">Reference proteome</keyword>
<dbReference type="RefSeq" id="WP_344684363.1">
    <property type="nucleotide sequence ID" value="NZ_BAAAVT010000007.1"/>
</dbReference>
<evidence type="ECO:0000313" key="2">
    <source>
        <dbReference type="EMBL" id="GAA3061707.1"/>
    </source>
</evidence>
<dbReference type="Pfam" id="PF01425">
    <property type="entry name" value="Amidase"/>
    <property type="match status" value="1"/>
</dbReference>
<dbReference type="InterPro" id="IPR000120">
    <property type="entry name" value="Amidase"/>
</dbReference>